<dbReference type="AlphaFoldDB" id="A0A0E0ESW7"/>
<protein>
    <submittedName>
        <fullName evidence="2">Uncharacterized protein</fullName>
    </submittedName>
</protein>
<dbReference type="HOGENOM" id="CLU_2675268_0_0_1"/>
<keyword evidence="3" id="KW-1185">Reference proteome</keyword>
<dbReference type="Proteomes" id="UP000008021">
    <property type="component" value="Chromosome 9"/>
</dbReference>
<dbReference type="Gramene" id="OMERI09G09970.1">
    <property type="protein sequence ID" value="OMERI09G09970.1"/>
    <property type="gene ID" value="OMERI09G09970"/>
</dbReference>
<feature type="region of interest" description="Disordered" evidence="1">
    <location>
        <begin position="1"/>
        <end position="38"/>
    </location>
</feature>
<proteinExistence type="predicted"/>
<sequence>MRYSAASAGSTASAAGLRRSTRGSAASVQSNRHAAVPARAALRRTTGRGCGGGAAENMAGHAAVAARAALRRNGA</sequence>
<dbReference type="EnsemblPlants" id="OMERI09G09970.1">
    <property type="protein sequence ID" value="OMERI09G09970.1"/>
    <property type="gene ID" value="OMERI09G09970"/>
</dbReference>
<reference evidence="2" key="2">
    <citation type="submission" date="2018-05" db="EMBL/GenBank/DDBJ databases">
        <title>OmerRS3 (Oryza meridionalis Reference Sequence Version 3).</title>
        <authorList>
            <person name="Zhang J."/>
            <person name="Kudrna D."/>
            <person name="Lee S."/>
            <person name="Talag J."/>
            <person name="Welchert J."/>
            <person name="Wing R.A."/>
        </authorList>
    </citation>
    <scope>NUCLEOTIDE SEQUENCE [LARGE SCALE GENOMIC DNA]</scope>
    <source>
        <strain evidence="2">cv. OR44</strain>
    </source>
</reference>
<evidence type="ECO:0000313" key="3">
    <source>
        <dbReference type="Proteomes" id="UP000008021"/>
    </source>
</evidence>
<name>A0A0E0ESW7_9ORYZ</name>
<evidence type="ECO:0000313" key="2">
    <source>
        <dbReference type="EnsemblPlants" id="OMERI09G09970.1"/>
    </source>
</evidence>
<organism evidence="2">
    <name type="scientific">Oryza meridionalis</name>
    <dbReference type="NCBI Taxonomy" id="40149"/>
    <lineage>
        <taxon>Eukaryota</taxon>
        <taxon>Viridiplantae</taxon>
        <taxon>Streptophyta</taxon>
        <taxon>Embryophyta</taxon>
        <taxon>Tracheophyta</taxon>
        <taxon>Spermatophyta</taxon>
        <taxon>Magnoliopsida</taxon>
        <taxon>Liliopsida</taxon>
        <taxon>Poales</taxon>
        <taxon>Poaceae</taxon>
        <taxon>BOP clade</taxon>
        <taxon>Oryzoideae</taxon>
        <taxon>Oryzeae</taxon>
        <taxon>Oryzinae</taxon>
        <taxon>Oryza</taxon>
    </lineage>
</organism>
<reference evidence="2" key="1">
    <citation type="submission" date="2015-04" db="UniProtKB">
        <authorList>
            <consortium name="EnsemblPlants"/>
        </authorList>
    </citation>
    <scope>IDENTIFICATION</scope>
</reference>
<feature type="compositionally biased region" description="Low complexity" evidence="1">
    <location>
        <begin position="1"/>
        <end position="27"/>
    </location>
</feature>
<accession>A0A0E0ESW7</accession>
<evidence type="ECO:0000256" key="1">
    <source>
        <dbReference type="SAM" id="MobiDB-lite"/>
    </source>
</evidence>